<dbReference type="CDD" id="cd06171">
    <property type="entry name" value="Sigma70_r4"/>
    <property type="match status" value="1"/>
</dbReference>
<evidence type="ECO:0000256" key="6">
    <source>
        <dbReference type="RuleBase" id="RU000716"/>
    </source>
</evidence>
<evidence type="ECO:0000256" key="3">
    <source>
        <dbReference type="ARBA" id="ARBA00023082"/>
    </source>
</evidence>
<dbReference type="RefSeq" id="WP_324267320.1">
    <property type="nucleotide sequence ID" value="NZ_JAWLNX010000015.1"/>
</dbReference>
<gene>
    <name evidence="9" type="ORF">R4I43_20710</name>
</gene>
<feature type="domain" description="RNA polymerase sigma factor 70 region 4 type 2" evidence="8">
    <location>
        <begin position="120"/>
        <end position="170"/>
    </location>
</feature>
<evidence type="ECO:0000259" key="8">
    <source>
        <dbReference type="Pfam" id="PF08281"/>
    </source>
</evidence>
<sequence length="185" mass="20826">MDKSDTFSVVEKQELFDLYIVPEIPLLLRVARSLTNQPADAEDLAQDTLLRAYRGITGFDGYYPRAWLLRILHNTHISRLRRRTPALMFGNGDRDETVSDPAPHVSPESVVVDDSFDDVVEQALGMLRQPNKKVIDLVDIAGLSYAEAAIALQVPIGTVVSRLHRARKQIREHLADHGDRHHRSG</sequence>
<dbReference type="InterPro" id="IPR000838">
    <property type="entry name" value="RNA_pol_sigma70_ECF_CS"/>
</dbReference>
<dbReference type="InterPro" id="IPR039425">
    <property type="entry name" value="RNA_pol_sigma-70-like"/>
</dbReference>
<keyword evidence="2 6" id="KW-0805">Transcription regulation</keyword>
<dbReference type="InterPro" id="IPR007627">
    <property type="entry name" value="RNA_pol_sigma70_r2"/>
</dbReference>
<dbReference type="Gene3D" id="1.10.10.10">
    <property type="entry name" value="Winged helix-like DNA-binding domain superfamily/Winged helix DNA-binding domain"/>
    <property type="match status" value="1"/>
</dbReference>
<dbReference type="PANTHER" id="PTHR43133:SF25">
    <property type="entry name" value="RNA POLYMERASE SIGMA FACTOR RFAY-RELATED"/>
    <property type="match status" value="1"/>
</dbReference>
<dbReference type="NCBIfam" id="TIGR02937">
    <property type="entry name" value="sigma70-ECF"/>
    <property type="match status" value="1"/>
</dbReference>
<dbReference type="SUPFAM" id="SSF88946">
    <property type="entry name" value="Sigma2 domain of RNA polymerase sigma factors"/>
    <property type="match status" value="1"/>
</dbReference>
<dbReference type="Pfam" id="PF08281">
    <property type="entry name" value="Sigma70_r4_2"/>
    <property type="match status" value="1"/>
</dbReference>
<evidence type="ECO:0000256" key="4">
    <source>
        <dbReference type="ARBA" id="ARBA00023125"/>
    </source>
</evidence>
<dbReference type="Proteomes" id="UP001327093">
    <property type="component" value="Unassembled WGS sequence"/>
</dbReference>
<comment type="caution">
    <text evidence="9">The sequence shown here is derived from an EMBL/GenBank/DDBJ whole genome shotgun (WGS) entry which is preliminary data.</text>
</comment>
<dbReference type="PANTHER" id="PTHR43133">
    <property type="entry name" value="RNA POLYMERASE ECF-TYPE SIGMA FACTO"/>
    <property type="match status" value="1"/>
</dbReference>
<evidence type="ECO:0000256" key="2">
    <source>
        <dbReference type="ARBA" id="ARBA00023015"/>
    </source>
</evidence>
<evidence type="ECO:0000259" key="7">
    <source>
        <dbReference type="Pfam" id="PF04542"/>
    </source>
</evidence>
<proteinExistence type="inferred from homology"/>
<accession>A0ABU6AE50</accession>
<organism evidence="9 10">
    <name type="scientific">Saccharopolyspora mangrovi</name>
    <dbReference type="NCBI Taxonomy" id="3082379"/>
    <lineage>
        <taxon>Bacteria</taxon>
        <taxon>Bacillati</taxon>
        <taxon>Actinomycetota</taxon>
        <taxon>Actinomycetes</taxon>
        <taxon>Pseudonocardiales</taxon>
        <taxon>Pseudonocardiaceae</taxon>
        <taxon>Saccharopolyspora</taxon>
    </lineage>
</organism>
<evidence type="ECO:0000256" key="5">
    <source>
        <dbReference type="ARBA" id="ARBA00023163"/>
    </source>
</evidence>
<dbReference type="PROSITE" id="PS01063">
    <property type="entry name" value="SIGMA70_ECF"/>
    <property type="match status" value="1"/>
</dbReference>
<dbReference type="InterPro" id="IPR013249">
    <property type="entry name" value="RNA_pol_sigma70_r4_t2"/>
</dbReference>
<keyword evidence="10" id="KW-1185">Reference proteome</keyword>
<evidence type="ECO:0000313" key="9">
    <source>
        <dbReference type="EMBL" id="MEB3369834.1"/>
    </source>
</evidence>
<dbReference type="SUPFAM" id="SSF88659">
    <property type="entry name" value="Sigma3 and sigma4 domains of RNA polymerase sigma factors"/>
    <property type="match status" value="1"/>
</dbReference>
<dbReference type="InterPro" id="IPR013325">
    <property type="entry name" value="RNA_pol_sigma_r2"/>
</dbReference>
<evidence type="ECO:0000256" key="1">
    <source>
        <dbReference type="ARBA" id="ARBA00010641"/>
    </source>
</evidence>
<dbReference type="InterPro" id="IPR036388">
    <property type="entry name" value="WH-like_DNA-bd_sf"/>
</dbReference>
<feature type="domain" description="RNA polymerase sigma-70 region 2" evidence="7">
    <location>
        <begin position="25"/>
        <end position="84"/>
    </location>
</feature>
<dbReference type="EMBL" id="JAWLNX010000015">
    <property type="protein sequence ID" value="MEB3369834.1"/>
    <property type="molecule type" value="Genomic_DNA"/>
</dbReference>
<name>A0ABU6AE50_9PSEU</name>
<keyword evidence="5 6" id="KW-0804">Transcription</keyword>
<reference evidence="9 10" key="1">
    <citation type="submission" date="2023-10" db="EMBL/GenBank/DDBJ databases">
        <title>Saccharopolyspora sp. nov., isolated from mangrove soil.</title>
        <authorList>
            <person name="Lu Y."/>
            <person name="Liu W."/>
        </authorList>
    </citation>
    <scope>NUCLEOTIDE SEQUENCE [LARGE SCALE GENOMIC DNA]</scope>
    <source>
        <strain evidence="9 10">S2-29</strain>
    </source>
</reference>
<dbReference type="InterPro" id="IPR014284">
    <property type="entry name" value="RNA_pol_sigma-70_dom"/>
</dbReference>
<dbReference type="InterPro" id="IPR013324">
    <property type="entry name" value="RNA_pol_sigma_r3/r4-like"/>
</dbReference>
<comment type="similarity">
    <text evidence="1 6">Belongs to the sigma-70 factor family. ECF subfamily.</text>
</comment>
<dbReference type="Gene3D" id="1.10.1740.10">
    <property type="match status" value="1"/>
</dbReference>
<evidence type="ECO:0000313" key="10">
    <source>
        <dbReference type="Proteomes" id="UP001327093"/>
    </source>
</evidence>
<keyword evidence="3 6" id="KW-0731">Sigma factor</keyword>
<protein>
    <recommendedName>
        <fullName evidence="6">RNA polymerase sigma factor</fullName>
    </recommendedName>
</protein>
<dbReference type="Pfam" id="PF04542">
    <property type="entry name" value="Sigma70_r2"/>
    <property type="match status" value="1"/>
</dbReference>
<keyword evidence="4 6" id="KW-0238">DNA-binding</keyword>